<keyword evidence="7 9" id="KW-0472">Membrane</keyword>
<evidence type="ECO:0000256" key="7">
    <source>
        <dbReference type="ARBA" id="ARBA00023136"/>
    </source>
</evidence>
<dbReference type="GO" id="GO:0071944">
    <property type="term" value="C:cell periphery"/>
    <property type="evidence" value="ECO:0007669"/>
    <property type="project" value="TreeGrafter"/>
</dbReference>
<keyword evidence="4" id="KW-0808">Transferase</keyword>
<dbReference type="EC" id="2.4.1.16" evidence="2"/>
<comment type="subcellular location">
    <subcellularLocation>
        <location evidence="1">Membrane</location>
        <topology evidence="1">Multi-pass membrane protein</topology>
    </subcellularLocation>
</comment>
<dbReference type="GO" id="GO:0030428">
    <property type="term" value="C:cell septum"/>
    <property type="evidence" value="ECO:0007669"/>
    <property type="project" value="TreeGrafter"/>
</dbReference>
<keyword evidence="3" id="KW-0328">Glycosyltransferase</keyword>
<dbReference type="Gene3D" id="3.90.550.10">
    <property type="entry name" value="Spore Coat Polysaccharide Biosynthesis Protein SpsA, Chain A"/>
    <property type="match status" value="1"/>
</dbReference>
<dbReference type="STRING" id="341454.A0A4S2N2E6"/>
<evidence type="ECO:0000256" key="1">
    <source>
        <dbReference type="ARBA" id="ARBA00004141"/>
    </source>
</evidence>
<feature type="region of interest" description="Disordered" evidence="8">
    <location>
        <begin position="624"/>
        <end position="661"/>
    </location>
</feature>
<gene>
    <name evidence="10" type="ORF">EX30DRAFT_152079</name>
</gene>
<dbReference type="EMBL" id="ML220114">
    <property type="protein sequence ID" value="TGZ83271.1"/>
    <property type="molecule type" value="Genomic_DNA"/>
</dbReference>
<dbReference type="InterPro" id="IPR004835">
    <property type="entry name" value="Chitin_synth"/>
</dbReference>
<evidence type="ECO:0000313" key="10">
    <source>
        <dbReference type="EMBL" id="TGZ83271.1"/>
    </source>
</evidence>
<evidence type="ECO:0000256" key="2">
    <source>
        <dbReference type="ARBA" id="ARBA00012543"/>
    </source>
</evidence>
<dbReference type="GO" id="GO:0016020">
    <property type="term" value="C:membrane"/>
    <property type="evidence" value="ECO:0007669"/>
    <property type="project" value="UniProtKB-SubCell"/>
</dbReference>
<reference evidence="10 11" key="1">
    <citation type="submission" date="2019-04" db="EMBL/GenBank/DDBJ databases">
        <title>Comparative genomics and transcriptomics to analyze fruiting body development in filamentous ascomycetes.</title>
        <authorList>
            <consortium name="DOE Joint Genome Institute"/>
            <person name="Lutkenhaus R."/>
            <person name="Traeger S."/>
            <person name="Breuer J."/>
            <person name="Kuo A."/>
            <person name="Lipzen A."/>
            <person name="Pangilinan J."/>
            <person name="Dilworth D."/>
            <person name="Sandor L."/>
            <person name="Poggeler S."/>
            <person name="Barry K."/>
            <person name="Grigoriev I.V."/>
            <person name="Nowrousian M."/>
        </authorList>
    </citation>
    <scope>NUCLEOTIDE SEQUENCE [LARGE SCALE GENOMIC DNA]</scope>
    <source>
        <strain evidence="10 11">CBS 389.68</strain>
    </source>
</reference>
<feature type="compositionally biased region" description="Low complexity" evidence="8">
    <location>
        <begin position="646"/>
        <end position="656"/>
    </location>
</feature>
<dbReference type="GO" id="GO:0004100">
    <property type="term" value="F:chitin synthase activity"/>
    <property type="evidence" value="ECO:0007669"/>
    <property type="project" value="UniProtKB-EC"/>
</dbReference>
<dbReference type="PANTHER" id="PTHR22914:SF46">
    <property type="entry name" value="CHITIN SYNTHASE"/>
    <property type="match status" value="1"/>
</dbReference>
<evidence type="ECO:0000256" key="3">
    <source>
        <dbReference type="ARBA" id="ARBA00022676"/>
    </source>
</evidence>
<dbReference type="AlphaFoldDB" id="A0A4S2N2E6"/>
<evidence type="ECO:0000256" key="8">
    <source>
        <dbReference type="SAM" id="MobiDB-lite"/>
    </source>
</evidence>
<keyword evidence="6 9" id="KW-1133">Transmembrane helix</keyword>
<feature type="transmembrane region" description="Helical" evidence="9">
    <location>
        <begin position="459"/>
        <end position="476"/>
    </location>
</feature>
<evidence type="ECO:0000313" key="11">
    <source>
        <dbReference type="Proteomes" id="UP000298138"/>
    </source>
</evidence>
<evidence type="ECO:0000256" key="6">
    <source>
        <dbReference type="ARBA" id="ARBA00022989"/>
    </source>
</evidence>
<keyword evidence="5 9" id="KW-0812">Transmembrane</keyword>
<name>A0A4S2N2E6_9PEZI</name>
<dbReference type="SUPFAM" id="SSF53448">
    <property type="entry name" value="Nucleotide-diphospho-sugar transferases"/>
    <property type="match status" value="1"/>
</dbReference>
<organism evidence="10 11">
    <name type="scientific">Ascodesmis nigricans</name>
    <dbReference type="NCBI Taxonomy" id="341454"/>
    <lineage>
        <taxon>Eukaryota</taxon>
        <taxon>Fungi</taxon>
        <taxon>Dikarya</taxon>
        <taxon>Ascomycota</taxon>
        <taxon>Pezizomycotina</taxon>
        <taxon>Pezizomycetes</taxon>
        <taxon>Pezizales</taxon>
        <taxon>Ascodesmidaceae</taxon>
        <taxon>Ascodesmis</taxon>
    </lineage>
</organism>
<sequence>MSNSNGVPSLKDKWEVSEIVYVSIMGFVMTAAVLEWILWLAAFLYCLVKVFQKAEKWHIRVLAVIIMILFTALRCIFLPIMVVTLPLPSRITQHFPKEMVEFLQWFAFWAFAILLTIPWLFCVYQLITNTVGKRKRVEAILNEQTAPKVVIVMPCYNEIPEVLITAIDSIVDGDYPPTCQHIFLSFDGAEENELYLKTIHSLGVPEISESYPVSLDVTYRGMRITVSRFPHGGKRHTQKSTFKLIDRVYAEYLQKHDNLFILFIDSDCILDKVCIQNFVYEMELKPGSDHKMLAMTGVITSTAKKQSLITLLQDMEYIHGQLFERSVESACGAVTCLPGALTILRFSAFRKMAKYYFADKAEQCADLFDYGKCHLGEDRWLTHLFMIGAKERYQIQLCPGAFCKTEAVLSFRSLLKQRRRWFLGFITNEVCMLTDIRLWRRYPILCTVRFMQNTIRTTALLFFIMVLSLLTTTQRISQLPVGFIAVSLGLNWALMIYFSFKLKRFKAALYPLMFVVNPFFNWLYMVYGIFTAGQRTWGGPRADAGAASAEKSPQQVIAEAEARGDELQVIPETFRPAIQNKEGDRLQDHPPLMPGESVEGRFAVSDMAPGNFYHQFSNGSLGTLPGHFSRNPNAPQLPLHPDPRSSFDSITSTDTSAQSSLYPKRVESIMGPEDRKKYRMAQASQREAGGAYLTQNMYSSSDMYGNKDGGNSSQESIASIASNVGYYAPNRAGSSSSLSRPASPSSPVPSIPEPVLQRPIVSRAAHGYPHSSPLARVTMAQSSTTSGSVDGDANDNMSGVSAPAAPPPPPTDVTELGPSEDTTQPSPRPKGRNKLQKTRRS</sequence>
<feature type="transmembrane region" description="Helical" evidence="9">
    <location>
        <begin position="102"/>
        <end position="127"/>
    </location>
</feature>
<feature type="region of interest" description="Disordered" evidence="8">
    <location>
        <begin position="766"/>
        <end position="841"/>
    </location>
</feature>
<proteinExistence type="predicted"/>
<evidence type="ECO:0000256" key="9">
    <source>
        <dbReference type="SAM" id="Phobius"/>
    </source>
</evidence>
<dbReference type="InParanoid" id="A0A4S2N2E6"/>
<feature type="transmembrane region" description="Helical" evidence="9">
    <location>
        <begin position="507"/>
        <end position="530"/>
    </location>
</feature>
<evidence type="ECO:0000256" key="4">
    <source>
        <dbReference type="ARBA" id="ARBA00022679"/>
    </source>
</evidence>
<dbReference type="OrthoDB" id="5321960at2759"/>
<keyword evidence="11" id="KW-1185">Reference proteome</keyword>
<feature type="compositionally biased region" description="Polar residues" evidence="8">
    <location>
        <begin position="779"/>
        <end position="788"/>
    </location>
</feature>
<dbReference type="Pfam" id="PF03142">
    <property type="entry name" value="Chitin_synth_2"/>
    <property type="match status" value="1"/>
</dbReference>
<dbReference type="InterPro" id="IPR029044">
    <property type="entry name" value="Nucleotide-diphossugar_trans"/>
</dbReference>
<dbReference type="PANTHER" id="PTHR22914">
    <property type="entry name" value="CHITIN SYNTHASE"/>
    <property type="match status" value="1"/>
</dbReference>
<feature type="transmembrane region" description="Helical" evidence="9">
    <location>
        <begin position="20"/>
        <end position="47"/>
    </location>
</feature>
<feature type="compositionally biased region" description="Basic residues" evidence="8">
    <location>
        <begin position="829"/>
        <end position="841"/>
    </location>
</feature>
<dbReference type="Proteomes" id="UP000298138">
    <property type="component" value="Unassembled WGS sequence"/>
</dbReference>
<feature type="region of interest" description="Disordered" evidence="8">
    <location>
        <begin position="731"/>
        <end position="753"/>
    </location>
</feature>
<evidence type="ECO:0000256" key="5">
    <source>
        <dbReference type="ARBA" id="ARBA00022692"/>
    </source>
</evidence>
<feature type="transmembrane region" description="Helical" evidence="9">
    <location>
        <begin position="59"/>
        <end position="82"/>
    </location>
</feature>
<feature type="compositionally biased region" description="Low complexity" evidence="8">
    <location>
        <begin position="734"/>
        <end position="743"/>
    </location>
</feature>
<accession>A0A4S2N2E6</accession>
<protein>
    <recommendedName>
        <fullName evidence="2">chitin synthase</fullName>
        <ecNumber evidence="2">2.4.1.16</ecNumber>
    </recommendedName>
</protein>
<dbReference type="GO" id="GO:0006031">
    <property type="term" value="P:chitin biosynthetic process"/>
    <property type="evidence" value="ECO:0007669"/>
    <property type="project" value="TreeGrafter"/>
</dbReference>
<feature type="transmembrane region" description="Helical" evidence="9">
    <location>
        <begin position="482"/>
        <end position="500"/>
    </location>
</feature>